<evidence type="ECO:0000256" key="6">
    <source>
        <dbReference type="ARBA" id="ARBA00023306"/>
    </source>
</evidence>
<dbReference type="PANTHER" id="PTHR37485:SF1">
    <property type="entry name" value="CELL DIVISION PROTEIN FTSB"/>
    <property type="match status" value="1"/>
</dbReference>
<evidence type="ECO:0000256" key="2">
    <source>
        <dbReference type="ARBA" id="ARBA00022618"/>
    </source>
</evidence>
<reference evidence="9" key="1">
    <citation type="submission" date="2020-08" db="EMBL/GenBank/DDBJ databases">
        <title>Novel species isolated from subtropical streams in China.</title>
        <authorList>
            <person name="Lu H."/>
        </authorList>
    </citation>
    <scope>NUCLEOTIDE SEQUENCE</scope>
    <source>
        <strain evidence="9">KACC 12607</strain>
    </source>
</reference>
<dbReference type="GO" id="GO:0030428">
    <property type="term" value="C:cell septum"/>
    <property type="evidence" value="ECO:0007669"/>
    <property type="project" value="TreeGrafter"/>
</dbReference>
<gene>
    <name evidence="7 9" type="primary">ftsB</name>
    <name evidence="9" type="ORF">H8K32_05710</name>
</gene>
<keyword evidence="10" id="KW-1185">Reference proteome</keyword>
<comment type="caution">
    <text evidence="9">The sequence shown here is derived from an EMBL/GenBank/DDBJ whole genome shotgun (WGS) entry which is preliminary data.</text>
</comment>
<evidence type="ECO:0000256" key="7">
    <source>
        <dbReference type="HAMAP-Rule" id="MF_00599"/>
    </source>
</evidence>
<accession>A0A923HL08</accession>
<dbReference type="Pfam" id="PF04977">
    <property type="entry name" value="DivIC"/>
    <property type="match status" value="1"/>
</dbReference>
<evidence type="ECO:0000256" key="1">
    <source>
        <dbReference type="ARBA" id="ARBA00022475"/>
    </source>
</evidence>
<feature type="topological domain" description="Periplasmic" evidence="7">
    <location>
        <begin position="22"/>
        <end position="119"/>
    </location>
</feature>
<protein>
    <recommendedName>
        <fullName evidence="7">Cell division protein FtsB</fullName>
    </recommendedName>
</protein>
<feature type="coiled-coil region" evidence="7">
    <location>
        <begin position="29"/>
        <end position="63"/>
    </location>
</feature>
<comment type="subunit">
    <text evidence="7">Part of a complex composed of FtsB, FtsL and FtsQ.</text>
</comment>
<proteinExistence type="inferred from homology"/>
<evidence type="ECO:0000313" key="10">
    <source>
        <dbReference type="Proteomes" id="UP000634011"/>
    </source>
</evidence>
<comment type="subcellular location">
    <subcellularLocation>
        <location evidence="7">Cell inner membrane</location>
        <topology evidence="7">Single-pass type II membrane protein</topology>
    </subcellularLocation>
    <text evidence="7">Localizes to the division septum.</text>
</comment>
<evidence type="ECO:0000313" key="9">
    <source>
        <dbReference type="EMBL" id="MBC3861591.1"/>
    </source>
</evidence>
<keyword evidence="2 7" id="KW-0132">Cell division</keyword>
<keyword evidence="5 7" id="KW-0472">Membrane</keyword>
<dbReference type="NCBIfam" id="NF002058">
    <property type="entry name" value="PRK00888.1"/>
    <property type="match status" value="1"/>
</dbReference>
<dbReference type="GO" id="GO:0005886">
    <property type="term" value="C:plasma membrane"/>
    <property type="evidence" value="ECO:0007669"/>
    <property type="project" value="UniProtKB-SubCell"/>
</dbReference>
<evidence type="ECO:0000256" key="5">
    <source>
        <dbReference type="ARBA" id="ARBA00023136"/>
    </source>
</evidence>
<dbReference type="InterPro" id="IPR007060">
    <property type="entry name" value="FtsL/DivIC"/>
</dbReference>
<dbReference type="PANTHER" id="PTHR37485">
    <property type="entry name" value="CELL DIVISION PROTEIN FTSB"/>
    <property type="match status" value="1"/>
</dbReference>
<dbReference type="AlphaFoldDB" id="A0A923HL08"/>
<name>A0A923HL08_9BURK</name>
<comment type="similarity">
    <text evidence="7">Belongs to the FtsB family.</text>
</comment>
<dbReference type="GO" id="GO:0032153">
    <property type="term" value="C:cell division site"/>
    <property type="evidence" value="ECO:0007669"/>
    <property type="project" value="UniProtKB-UniRule"/>
</dbReference>
<dbReference type="InterPro" id="IPR023081">
    <property type="entry name" value="Cell_div_FtsB"/>
</dbReference>
<keyword evidence="3 7" id="KW-0812">Transmembrane</keyword>
<dbReference type="EMBL" id="JACOFV010000004">
    <property type="protein sequence ID" value="MBC3861591.1"/>
    <property type="molecule type" value="Genomic_DNA"/>
</dbReference>
<dbReference type="GO" id="GO:0043093">
    <property type="term" value="P:FtsZ-dependent cytokinesis"/>
    <property type="evidence" value="ECO:0007669"/>
    <property type="project" value="UniProtKB-UniRule"/>
</dbReference>
<sequence>MRLIAVCFILLLALIQYPLWLGKGGWLRVWEFQRQVDQAKANNNKLKERNGKLESEVADLKTGTDSVEERARFELGMIKKDEVFVQILDSNAIMPASVPAETTQQPPPKAAAKKPISKH</sequence>
<keyword evidence="6 7" id="KW-0131">Cell cycle</keyword>
<keyword evidence="7" id="KW-0997">Cell inner membrane</keyword>
<keyword evidence="1 7" id="KW-1003">Cell membrane</keyword>
<evidence type="ECO:0000256" key="3">
    <source>
        <dbReference type="ARBA" id="ARBA00022692"/>
    </source>
</evidence>
<comment type="function">
    <text evidence="7">Essential cell division protein. May link together the upstream cell division proteins, which are predominantly cytoplasmic, with the downstream cell division proteins, which are predominantly periplasmic.</text>
</comment>
<keyword evidence="4 7" id="KW-1133">Transmembrane helix</keyword>
<keyword evidence="7" id="KW-0175">Coiled coil</keyword>
<evidence type="ECO:0000256" key="4">
    <source>
        <dbReference type="ARBA" id="ARBA00022989"/>
    </source>
</evidence>
<evidence type="ECO:0000256" key="8">
    <source>
        <dbReference type="SAM" id="MobiDB-lite"/>
    </source>
</evidence>
<feature type="topological domain" description="Cytoplasmic" evidence="7">
    <location>
        <begin position="1"/>
        <end position="3"/>
    </location>
</feature>
<dbReference type="RefSeq" id="WP_186911525.1">
    <property type="nucleotide sequence ID" value="NZ_JACOFV010000004.1"/>
</dbReference>
<dbReference type="HAMAP" id="MF_00599">
    <property type="entry name" value="FtsB"/>
    <property type="match status" value="1"/>
</dbReference>
<dbReference type="Proteomes" id="UP000634011">
    <property type="component" value="Unassembled WGS sequence"/>
</dbReference>
<organism evidence="9 10">
    <name type="scientific">Undibacterium jejuense</name>
    <dbReference type="NCBI Taxonomy" id="1344949"/>
    <lineage>
        <taxon>Bacteria</taxon>
        <taxon>Pseudomonadati</taxon>
        <taxon>Pseudomonadota</taxon>
        <taxon>Betaproteobacteria</taxon>
        <taxon>Burkholderiales</taxon>
        <taxon>Oxalobacteraceae</taxon>
        <taxon>Undibacterium</taxon>
    </lineage>
</organism>
<feature type="region of interest" description="Disordered" evidence="8">
    <location>
        <begin position="96"/>
        <end position="119"/>
    </location>
</feature>